<gene>
    <name evidence="11" type="ORF">RP75_25380</name>
</gene>
<evidence type="ECO:0000313" key="12">
    <source>
        <dbReference type="Proteomes" id="UP000032564"/>
    </source>
</evidence>
<comment type="caution">
    <text evidence="11">The sequence shown here is derived from an EMBL/GenBank/DDBJ whole genome shotgun (WGS) entry which is preliminary data.</text>
</comment>
<evidence type="ECO:0000313" key="11">
    <source>
        <dbReference type="EMBL" id="KJF70615.1"/>
    </source>
</evidence>
<evidence type="ECO:0000256" key="6">
    <source>
        <dbReference type="ARBA" id="ARBA00022741"/>
    </source>
</evidence>
<accession>A0ABR5D0M8</accession>
<evidence type="ECO:0000256" key="7">
    <source>
        <dbReference type="ARBA" id="ARBA00022840"/>
    </source>
</evidence>
<dbReference type="PROSITE" id="PS50893">
    <property type="entry name" value="ABC_TRANSPORTER_2"/>
    <property type="match status" value="1"/>
</dbReference>
<dbReference type="InterPro" id="IPR013563">
    <property type="entry name" value="Oligopep_ABC_C"/>
</dbReference>
<dbReference type="InterPro" id="IPR027417">
    <property type="entry name" value="P-loop_NTPase"/>
</dbReference>
<dbReference type="EMBL" id="JWIT01000030">
    <property type="protein sequence ID" value="KJF70615.1"/>
    <property type="molecule type" value="Genomic_DNA"/>
</dbReference>
<evidence type="ECO:0000256" key="4">
    <source>
        <dbReference type="ARBA" id="ARBA00022475"/>
    </source>
</evidence>
<keyword evidence="9" id="KW-0472">Membrane</keyword>
<dbReference type="RefSeq" id="WP_045023626.1">
    <property type="nucleotide sequence ID" value="NZ_CP166108.1"/>
</dbReference>
<dbReference type="Pfam" id="PF08352">
    <property type="entry name" value="oligo_HPY"/>
    <property type="match status" value="1"/>
</dbReference>
<evidence type="ECO:0000259" key="10">
    <source>
        <dbReference type="PROSITE" id="PS50893"/>
    </source>
</evidence>
<dbReference type="NCBIfam" id="TIGR01727">
    <property type="entry name" value="oligo_HPY"/>
    <property type="match status" value="1"/>
</dbReference>
<dbReference type="SMART" id="SM00382">
    <property type="entry name" value="AAA"/>
    <property type="match status" value="1"/>
</dbReference>
<reference evidence="11 12" key="1">
    <citation type="submission" date="2014-12" db="EMBL/GenBank/DDBJ databases">
        <authorList>
            <person name="Kuzmanovic N."/>
            <person name="Pulawska J."/>
            <person name="Obradovic A."/>
        </authorList>
    </citation>
    <scope>NUCLEOTIDE SEQUENCE [LARGE SCALE GENOMIC DNA]</scope>
    <source>
        <strain evidence="11 12">KFB 330</strain>
    </source>
</reference>
<dbReference type="Proteomes" id="UP000032564">
    <property type="component" value="Unassembled WGS sequence"/>
</dbReference>
<evidence type="ECO:0000256" key="5">
    <source>
        <dbReference type="ARBA" id="ARBA00022519"/>
    </source>
</evidence>
<dbReference type="Gene3D" id="3.40.50.300">
    <property type="entry name" value="P-loop containing nucleotide triphosphate hydrolases"/>
    <property type="match status" value="1"/>
</dbReference>
<comment type="subcellular location">
    <subcellularLocation>
        <location evidence="1">Cell inner membrane</location>
        <topology evidence="1">Peripheral membrane protein</topology>
    </subcellularLocation>
</comment>
<dbReference type="PANTHER" id="PTHR43297">
    <property type="entry name" value="OLIGOPEPTIDE TRANSPORT ATP-BINDING PROTEIN APPD"/>
    <property type="match status" value="1"/>
</dbReference>
<dbReference type="InterPro" id="IPR003439">
    <property type="entry name" value="ABC_transporter-like_ATP-bd"/>
</dbReference>
<dbReference type="PROSITE" id="PS00211">
    <property type="entry name" value="ABC_TRANSPORTER_1"/>
    <property type="match status" value="1"/>
</dbReference>
<dbReference type="InterPro" id="IPR017871">
    <property type="entry name" value="ABC_transporter-like_CS"/>
</dbReference>
<keyword evidence="3" id="KW-0813">Transport</keyword>
<sequence length="321" mass="35010">MKGDLSVSDLTISFQGPKGVACVIENAGLEIPAGKKVALVGESGSGKTVVAKTILGLLPANASVRSGEMSFGDLPILRNGKRVSRSVRGKEIAMIFQNPKSSLNPIRKIGLQIEDVLRQHTRLSRREIKPAAIAALASVRLPDPERIYHAYPFELSGGMAQRALISVALACNPSLLIADEPTTGLDVSLQREVMELIQSISSQRGMSLLLITHDLAVAQEYCDSVVVMHAGHVVEKCPVKELLVNPSHPYTRALIRSTPNAIEHLSELRPIRGTLPDLYLPQPACRFIHRCGQRMPICEAPPPIFYEEVAEDHSVLCRRPM</sequence>
<proteinExistence type="inferred from homology"/>
<feature type="domain" description="ABC transporter" evidence="10">
    <location>
        <begin position="5"/>
        <end position="255"/>
    </location>
</feature>
<evidence type="ECO:0000256" key="3">
    <source>
        <dbReference type="ARBA" id="ARBA00022448"/>
    </source>
</evidence>
<protein>
    <recommendedName>
        <fullName evidence="10">ABC transporter domain-containing protein</fullName>
    </recommendedName>
</protein>
<evidence type="ECO:0000256" key="9">
    <source>
        <dbReference type="ARBA" id="ARBA00023136"/>
    </source>
</evidence>
<dbReference type="SUPFAM" id="SSF52540">
    <property type="entry name" value="P-loop containing nucleoside triphosphate hydrolases"/>
    <property type="match status" value="1"/>
</dbReference>
<keyword evidence="12" id="KW-1185">Reference proteome</keyword>
<evidence type="ECO:0000256" key="8">
    <source>
        <dbReference type="ARBA" id="ARBA00022967"/>
    </source>
</evidence>
<dbReference type="PANTHER" id="PTHR43297:SF14">
    <property type="entry name" value="ATPASE AAA-TYPE CORE DOMAIN-CONTAINING PROTEIN"/>
    <property type="match status" value="1"/>
</dbReference>
<keyword evidence="6" id="KW-0547">Nucleotide-binding</keyword>
<name>A0ABR5D0M8_9HYPH</name>
<dbReference type="InterPro" id="IPR050388">
    <property type="entry name" value="ABC_Ni/Peptide_Import"/>
</dbReference>
<dbReference type="InterPro" id="IPR003593">
    <property type="entry name" value="AAA+_ATPase"/>
</dbReference>
<dbReference type="CDD" id="cd03257">
    <property type="entry name" value="ABC_NikE_OppD_transporters"/>
    <property type="match status" value="1"/>
</dbReference>
<keyword evidence="5" id="KW-0997">Cell inner membrane</keyword>
<organism evidence="11 12">
    <name type="scientific">Agrobacterium arsenijevicii</name>
    <dbReference type="NCBI Taxonomy" id="1585697"/>
    <lineage>
        <taxon>Bacteria</taxon>
        <taxon>Pseudomonadati</taxon>
        <taxon>Pseudomonadota</taxon>
        <taxon>Alphaproteobacteria</taxon>
        <taxon>Hyphomicrobiales</taxon>
        <taxon>Rhizobiaceae</taxon>
        <taxon>Rhizobium/Agrobacterium group</taxon>
        <taxon>Agrobacterium</taxon>
    </lineage>
</organism>
<dbReference type="Pfam" id="PF00005">
    <property type="entry name" value="ABC_tran"/>
    <property type="match status" value="1"/>
</dbReference>
<keyword evidence="4" id="KW-1003">Cell membrane</keyword>
<comment type="similarity">
    <text evidence="2">Belongs to the ABC transporter superfamily.</text>
</comment>
<evidence type="ECO:0000256" key="1">
    <source>
        <dbReference type="ARBA" id="ARBA00004417"/>
    </source>
</evidence>
<keyword evidence="8" id="KW-1278">Translocase</keyword>
<keyword evidence="7" id="KW-0067">ATP-binding</keyword>
<evidence type="ECO:0000256" key="2">
    <source>
        <dbReference type="ARBA" id="ARBA00005417"/>
    </source>
</evidence>